<name>Q5ULQ0_9CAUD</name>
<gene>
    <name evidence="1" type="ORF">orf64</name>
</gene>
<evidence type="ECO:0000313" key="1">
    <source>
        <dbReference type="EMBL" id="AAV35884.1"/>
    </source>
</evidence>
<evidence type="ECO:0000313" key="2">
    <source>
        <dbReference type="Proteomes" id="UP000002117"/>
    </source>
</evidence>
<dbReference type="Proteomes" id="UP000002117">
    <property type="component" value="Segment"/>
</dbReference>
<dbReference type="RefSeq" id="YP_164699.1">
    <property type="nucleotide sequence ID" value="NC_006565.1"/>
</dbReference>
<protein>
    <submittedName>
        <fullName evidence="1">Orf64</fullName>
    </submittedName>
</protein>
<proteinExistence type="predicted"/>
<sequence>MEETTNVVTRVFANNFAGNVAWSMLDAIKTNNSDVINTRASFLSDLHGRLKTKRVMLIGFNTTSSYSVKTLDIISKEHKVLAISPFVEEERLTNNLLVYSSNSFGSFIKKLLKVYNMKSSLSEVFDEIANNSIDDKSGFSQYDSVRYLNDVINSVGYAKFYQQLGTVELVIDKQYNNWKETHRLNPESGYAELRKLNSGMLVAFSSNETSLDDVIIMYGQFLKSKGVEYIFQVSKIDVRRGTIILKIRSVSPEKYDESRKSKIVNMLEQTGFRNIVLSKFGGYCIIDLDFAGLFD</sequence>
<keyword evidence="2" id="KW-1185">Reference proteome</keyword>
<organism evidence="1 2">
    <name type="scientific">Lactobacillus phage LP65</name>
    <dbReference type="NCBI Taxonomy" id="2892344"/>
    <lineage>
        <taxon>Viruses</taxon>
        <taxon>Duplodnaviria</taxon>
        <taxon>Heunggongvirae</taxon>
        <taxon>Uroviricota</taxon>
        <taxon>Caudoviricetes</taxon>
        <taxon>Herelleviridae</taxon>
        <taxon>Salchichonvirus</taxon>
        <taxon>Salchichonvirus LP65</taxon>
    </lineage>
</organism>
<dbReference type="EMBL" id="AY682195">
    <property type="protein sequence ID" value="AAV35884.1"/>
    <property type="molecule type" value="Genomic_DNA"/>
</dbReference>
<accession>Q5ULQ0</accession>
<reference evidence="1 2" key="1">
    <citation type="journal article" date="2004" name="J. Bacteriol.">
        <title>Lactobacillus plantarum bacteriophage LP65: a new member of the SPO1-like genus of the family Myoviridae.</title>
        <authorList>
            <person name="Chibani-Chennoufi S."/>
            <person name="Dillmann M.L."/>
            <person name="Marvin-Guy L."/>
            <person name="Rami-Shojaei S."/>
            <person name="Brussow H."/>
        </authorList>
    </citation>
    <scope>NUCLEOTIDE SEQUENCE</scope>
</reference>
<dbReference type="KEGG" id="vg:3197323"/>